<protein>
    <submittedName>
        <fullName evidence="1">Uncharacterized protein</fullName>
    </submittedName>
</protein>
<name>A0A5S4VTP1_9FIRM</name>
<evidence type="ECO:0000313" key="1">
    <source>
        <dbReference type="EMBL" id="TYL60904.1"/>
    </source>
</evidence>
<gene>
    <name evidence="1" type="ORF">FYL31_04585</name>
</gene>
<dbReference type="RefSeq" id="WP_148872041.1">
    <property type="nucleotide sequence ID" value="NZ_VSTF01000003.1"/>
</dbReference>
<reference evidence="1 2" key="1">
    <citation type="submission" date="2019-08" db="EMBL/GenBank/DDBJ databases">
        <authorList>
            <person name="Duncan S."/>
            <person name="Walker A."/>
        </authorList>
    </citation>
    <scope>NUCLEOTIDE SEQUENCE [LARGE SCALE GENOMIC DNA]</scope>
    <source>
        <strain evidence="1 2">T3WBe13</strain>
    </source>
</reference>
<comment type="caution">
    <text evidence="1">The sequence shown here is derived from an EMBL/GenBank/DDBJ whole genome shotgun (WGS) entry which is preliminary data.</text>
</comment>
<evidence type="ECO:0000313" key="2">
    <source>
        <dbReference type="Proteomes" id="UP000324327"/>
    </source>
</evidence>
<reference evidence="1 2" key="2">
    <citation type="submission" date="2019-09" db="EMBL/GenBank/DDBJ databases">
        <title>Strain-level analysis of Eubacterium rectale using genomes from metagenomes.</title>
        <authorList>
            <person name="Karcher N."/>
            <person name="Segata N."/>
        </authorList>
    </citation>
    <scope>NUCLEOTIDE SEQUENCE [LARGE SCALE GENOMIC DNA]</scope>
    <source>
        <strain evidence="1 2">T3WBe13</strain>
    </source>
</reference>
<proteinExistence type="predicted"/>
<accession>A0A5S4VTP1</accession>
<dbReference type="Proteomes" id="UP000324327">
    <property type="component" value="Unassembled WGS sequence"/>
</dbReference>
<sequence length="116" mass="13458">MRKKQEIEQFCASQEVIRNYIDYVKLQGGNPAHHQARVLVNKCGKDICKLLEIGTRIETNESIIDICGDDEFCRDYHSRYTNTFQVFKSYAIGSIIIQETDDNFGNPVQIELSFYK</sequence>
<dbReference type="AlphaFoldDB" id="A0A5S4VTP1"/>
<dbReference type="EMBL" id="VSTF01000003">
    <property type="protein sequence ID" value="TYL60904.1"/>
    <property type="molecule type" value="Genomic_DNA"/>
</dbReference>
<organism evidence="1 2">
    <name type="scientific">Agathobacter rectalis</name>
    <dbReference type="NCBI Taxonomy" id="39491"/>
    <lineage>
        <taxon>Bacteria</taxon>
        <taxon>Bacillati</taxon>
        <taxon>Bacillota</taxon>
        <taxon>Clostridia</taxon>
        <taxon>Lachnospirales</taxon>
        <taxon>Lachnospiraceae</taxon>
        <taxon>Agathobacter</taxon>
    </lineage>
</organism>